<dbReference type="InterPro" id="IPR023026">
    <property type="entry name" value="Trp_synth_beta/beta-like"/>
</dbReference>
<dbReference type="AlphaFoldDB" id="A0A7W9G0T8"/>
<dbReference type="EC" id="4.2.1.20" evidence="11"/>
<keyword evidence="7 11" id="KW-0663">Pyridoxal phosphate</keyword>
<evidence type="ECO:0000256" key="1">
    <source>
        <dbReference type="ARBA" id="ARBA00001933"/>
    </source>
</evidence>
<sequence length="397" mass="41767">MVTGVLATRPGVMADPGERGRFGEYGGLYVPESLVAACREVEAAFREARTDPAFRESLAESLVLHVGRPTPLTPARRLSAELGVTLLLKREDLAHTGSHKINNVLGQALLALRMGRTRLIAETGAGQHGVAVATAAALLGLPATVFMGERDVERQGLNVFRMRMLGTEVVPVGTGSRTLKDATSEAMRHWVAATEEAYYCVGSVIGPNPYPWMVREFQRVIGDEAREQCAGTLPAAVPDYVVACVGGGSNAAGTFAGFVDTTARLVGVEAEGGAGAARGSLGVLHGFRSLFLQDGHGQITEAHSIAAGLDYPGVGPEHAHLRDLGRARYVTVSDEEVVDAAVRLARAEGIVPALESAHAVAWVIRAARTGELPPGSTVLLTLSGRGDKDISTLKELV</sequence>
<evidence type="ECO:0000256" key="2">
    <source>
        <dbReference type="ARBA" id="ARBA00004733"/>
    </source>
</evidence>
<keyword evidence="8 11" id="KW-0057">Aromatic amino acid biosynthesis</keyword>
<evidence type="ECO:0000256" key="8">
    <source>
        <dbReference type="ARBA" id="ARBA00023141"/>
    </source>
</evidence>
<comment type="cofactor">
    <cofactor evidence="1 11">
        <name>pyridoxal 5'-phosphate</name>
        <dbReference type="ChEBI" id="CHEBI:597326"/>
    </cofactor>
</comment>
<evidence type="ECO:0000256" key="7">
    <source>
        <dbReference type="ARBA" id="ARBA00022898"/>
    </source>
</evidence>
<dbReference type="UniPathway" id="UPA00035">
    <property type="reaction ID" value="UER00044"/>
</dbReference>
<evidence type="ECO:0000313" key="14">
    <source>
        <dbReference type="Proteomes" id="UP000579153"/>
    </source>
</evidence>
<name>A0A7W9G0T8_9ACTN</name>
<dbReference type="InterPro" id="IPR001926">
    <property type="entry name" value="TrpB-like_PALP"/>
</dbReference>
<keyword evidence="14" id="KW-1185">Reference proteome</keyword>
<organism evidence="13 14">
    <name type="scientific">Nonomuraea jabiensis</name>
    <dbReference type="NCBI Taxonomy" id="882448"/>
    <lineage>
        <taxon>Bacteria</taxon>
        <taxon>Bacillati</taxon>
        <taxon>Actinomycetota</taxon>
        <taxon>Actinomycetes</taxon>
        <taxon>Streptosporangiales</taxon>
        <taxon>Streptosporangiaceae</taxon>
        <taxon>Nonomuraea</taxon>
    </lineage>
</organism>
<dbReference type="EMBL" id="JACHMB010000001">
    <property type="protein sequence ID" value="MBB5775128.1"/>
    <property type="molecule type" value="Genomic_DNA"/>
</dbReference>
<evidence type="ECO:0000256" key="11">
    <source>
        <dbReference type="HAMAP-Rule" id="MF_00133"/>
    </source>
</evidence>
<evidence type="ECO:0000259" key="12">
    <source>
        <dbReference type="Pfam" id="PF00291"/>
    </source>
</evidence>
<accession>A0A7W9G0T8</accession>
<dbReference type="PROSITE" id="PS00168">
    <property type="entry name" value="TRP_SYNTHASE_BETA"/>
    <property type="match status" value="1"/>
</dbReference>
<dbReference type="GO" id="GO:0004834">
    <property type="term" value="F:tryptophan synthase activity"/>
    <property type="evidence" value="ECO:0007669"/>
    <property type="project" value="UniProtKB-UniRule"/>
</dbReference>
<evidence type="ECO:0000256" key="9">
    <source>
        <dbReference type="ARBA" id="ARBA00023239"/>
    </source>
</evidence>
<comment type="subunit">
    <text evidence="4 11">Tetramer of two alpha and two beta chains.</text>
</comment>
<feature type="modified residue" description="N6-(pyridoxal phosphate)lysine" evidence="11">
    <location>
        <position position="100"/>
    </location>
</feature>
<keyword evidence="5 11" id="KW-0028">Amino-acid biosynthesis</keyword>
<evidence type="ECO:0000256" key="10">
    <source>
        <dbReference type="ARBA" id="ARBA00049047"/>
    </source>
</evidence>
<evidence type="ECO:0000256" key="6">
    <source>
        <dbReference type="ARBA" id="ARBA00022822"/>
    </source>
</evidence>
<keyword evidence="9 11" id="KW-0456">Lyase</keyword>
<dbReference type="PANTHER" id="PTHR48077">
    <property type="entry name" value="TRYPTOPHAN SYNTHASE-RELATED"/>
    <property type="match status" value="1"/>
</dbReference>
<dbReference type="InterPro" id="IPR036052">
    <property type="entry name" value="TrpB-like_PALP_sf"/>
</dbReference>
<comment type="caution">
    <text evidence="13">The sequence shown here is derived from an EMBL/GenBank/DDBJ whole genome shotgun (WGS) entry which is preliminary data.</text>
</comment>
<dbReference type="NCBIfam" id="TIGR00263">
    <property type="entry name" value="trpB"/>
    <property type="match status" value="1"/>
</dbReference>
<evidence type="ECO:0000256" key="5">
    <source>
        <dbReference type="ARBA" id="ARBA00022605"/>
    </source>
</evidence>
<comment type="pathway">
    <text evidence="2 11">Amino-acid biosynthesis; L-tryptophan biosynthesis; L-tryptophan from chorismate: step 5/5.</text>
</comment>
<dbReference type="GO" id="GO:0005737">
    <property type="term" value="C:cytoplasm"/>
    <property type="evidence" value="ECO:0007669"/>
    <property type="project" value="TreeGrafter"/>
</dbReference>
<reference evidence="13 14" key="1">
    <citation type="submission" date="2020-08" db="EMBL/GenBank/DDBJ databases">
        <title>Sequencing the genomes of 1000 actinobacteria strains.</title>
        <authorList>
            <person name="Klenk H.-P."/>
        </authorList>
    </citation>
    <scope>NUCLEOTIDE SEQUENCE [LARGE SCALE GENOMIC DNA]</scope>
    <source>
        <strain evidence="13 14">DSM 45507</strain>
    </source>
</reference>
<evidence type="ECO:0000256" key="3">
    <source>
        <dbReference type="ARBA" id="ARBA00009982"/>
    </source>
</evidence>
<dbReference type="SUPFAM" id="SSF53686">
    <property type="entry name" value="Tryptophan synthase beta subunit-like PLP-dependent enzymes"/>
    <property type="match status" value="1"/>
</dbReference>
<comment type="similarity">
    <text evidence="3 11">Belongs to the TrpB family.</text>
</comment>
<dbReference type="HAMAP" id="MF_00133">
    <property type="entry name" value="Trp_synth_beta"/>
    <property type="match status" value="1"/>
</dbReference>
<dbReference type="Gene3D" id="3.40.50.1100">
    <property type="match status" value="2"/>
</dbReference>
<dbReference type="PANTHER" id="PTHR48077:SF3">
    <property type="entry name" value="TRYPTOPHAN SYNTHASE"/>
    <property type="match status" value="1"/>
</dbReference>
<dbReference type="InterPro" id="IPR006654">
    <property type="entry name" value="Trp_synth_beta"/>
</dbReference>
<dbReference type="PIRSF" id="PIRSF001413">
    <property type="entry name" value="Trp_syn_beta"/>
    <property type="match status" value="1"/>
</dbReference>
<dbReference type="RefSeq" id="WP_221519249.1">
    <property type="nucleotide sequence ID" value="NZ_JACHMB010000001.1"/>
</dbReference>
<feature type="domain" description="Tryptophan synthase beta chain-like PALP" evidence="12">
    <location>
        <begin position="66"/>
        <end position="384"/>
    </location>
</feature>
<dbReference type="Proteomes" id="UP000579153">
    <property type="component" value="Unassembled WGS sequence"/>
</dbReference>
<evidence type="ECO:0000313" key="13">
    <source>
        <dbReference type="EMBL" id="MBB5775128.1"/>
    </source>
</evidence>
<dbReference type="FunFam" id="3.40.50.1100:FF:000004">
    <property type="entry name" value="Tryptophan synthase beta chain"/>
    <property type="match status" value="1"/>
</dbReference>
<keyword evidence="6 11" id="KW-0822">Tryptophan biosynthesis</keyword>
<dbReference type="InterPro" id="IPR006653">
    <property type="entry name" value="Trp_synth_b_CS"/>
</dbReference>
<dbReference type="Pfam" id="PF00291">
    <property type="entry name" value="PALP"/>
    <property type="match status" value="1"/>
</dbReference>
<protein>
    <recommendedName>
        <fullName evidence="11">Tryptophan synthase beta chain</fullName>
        <ecNumber evidence="11">4.2.1.20</ecNumber>
    </recommendedName>
</protein>
<comment type="function">
    <text evidence="11">The beta subunit is responsible for the synthesis of L-tryptophan from indole and L-serine.</text>
</comment>
<comment type="catalytic activity">
    <reaction evidence="10 11">
        <text>(1S,2R)-1-C-(indol-3-yl)glycerol 3-phosphate + L-serine = D-glyceraldehyde 3-phosphate + L-tryptophan + H2O</text>
        <dbReference type="Rhea" id="RHEA:10532"/>
        <dbReference type="ChEBI" id="CHEBI:15377"/>
        <dbReference type="ChEBI" id="CHEBI:33384"/>
        <dbReference type="ChEBI" id="CHEBI:57912"/>
        <dbReference type="ChEBI" id="CHEBI:58866"/>
        <dbReference type="ChEBI" id="CHEBI:59776"/>
        <dbReference type="EC" id="4.2.1.20"/>
    </reaction>
</comment>
<gene>
    <name evidence="11" type="primary">trpB</name>
    <name evidence="13" type="ORF">HD596_001884</name>
</gene>
<evidence type="ECO:0000256" key="4">
    <source>
        <dbReference type="ARBA" id="ARBA00011270"/>
    </source>
</evidence>
<proteinExistence type="inferred from homology"/>